<comment type="similarity">
    <text evidence="3">Belongs to the TRAFAC class myosin-kinesin ATPase superfamily. Kinesin family.</text>
</comment>
<dbReference type="Pfam" id="PF00225">
    <property type="entry name" value="Kinesin"/>
    <property type="match status" value="1"/>
</dbReference>
<dbReference type="AlphaFoldDB" id="X6LTL8"/>
<dbReference type="OrthoDB" id="3176171at2759"/>
<evidence type="ECO:0000256" key="1">
    <source>
        <dbReference type="ARBA" id="ARBA00023054"/>
    </source>
</evidence>
<evidence type="ECO:0000259" key="5">
    <source>
        <dbReference type="PROSITE" id="PS50067"/>
    </source>
</evidence>
<protein>
    <recommendedName>
        <fullName evidence="5">Kinesin motor domain-containing protein</fullName>
    </recommendedName>
</protein>
<accession>X6LTL8</accession>
<dbReference type="Gene3D" id="3.40.850.10">
    <property type="entry name" value="Kinesin motor domain"/>
    <property type="match status" value="1"/>
</dbReference>
<dbReference type="GO" id="GO:0005524">
    <property type="term" value="F:ATP binding"/>
    <property type="evidence" value="ECO:0007669"/>
    <property type="project" value="InterPro"/>
</dbReference>
<evidence type="ECO:0000313" key="7">
    <source>
        <dbReference type="Proteomes" id="UP000023152"/>
    </source>
</evidence>
<evidence type="ECO:0000256" key="4">
    <source>
        <dbReference type="SAM" id="MobiDB-lite"/>
    </source>
</evidence>
<dbReference type="GO" id="GO:0007018">
    <property type="term" value="P:microtubule-based movement"/>
    <property type="evidence" value="ECO:0007669"/>
    <property type="project" value="InterPro"/>
</dbReference>
<dbReference type="PANTHER" id="PTHR47968:SF75">
    <property type="entry name" value="CENTROMERE-ASSOCIATED PROTEIN E"/>
    <property type="match status" value="1"/>
</dbReference>
<reference evidence="6 7" key="1">
    <citation type="journal article" date="2013" name="Curr. Biol.">
        <title>The Genome of the Foraminiferan Reticulomyxa filosa.</title>
        <authorList>
            <person name="Glockner G."/>
            <person name="Hulsmann N."/>
            <person name="Schleicher M."/>
            <person name="Noegel A.A."/>
            <person name="Eichinger L."/>
            <person name="Gallinger C."/>
            <person name="Pawlowski J."/>
            <person name="Sierra R."/>
            <person name="Euteneuer U."/>
            <person name="Pillet L."/>
            <person name="Moustafa A."/>
            <person name="Platzer M."/>
            <person name="Groth M."/>
            <person name="Szafranski K."/>
            <person name="Schliwa M."/>
        </authorList>
    </citation>
    <scope>NUCLEOTIDE SEQUENCE [LARGE SCALE GENOMIC DNA]</scope>
</reference>
<evidence type="ECO:0000313" key="6">
    <source>
        <dbReference type="EMBL" id="ETO04442.1"/>
    </source>
</evidence>
<dbReference type="InterPro" id="IPR027417">
    <property type="entry name" value="P-loop_NTPase"/>
</dbReference>
<gene>
    <name evidence="6" type="ORF">RFI_32955</name>
</gene>
<dbReference type="EMBL" id="ASPP01029365">
    <property type="protein sequence ID" value="ETO04442.1"/>
    <property type="molecule type" value="Genomic_DNA"/>
</dbReference>
<dbReference type="InterPro" id="IPR001752">
    <property type="entry name" value="Kinesin_motor_dom"/>
</dbReference>
<dbReference type="PANTHER" id="PTHR47968">
    <property type="entry name" value="CENTROMERE PROTEIN E"/>
    <property type="match status" value="1"/>
</dbReference>
<evidence type="ECO:0000256" key="2">
    <source>
        <dbReference type="ARBA" id="ARBA00023175"/>
    </source>
</evidence>
<comment type="caution">
    <text evidence="6">The sequence shown here is derived from an EMBL/GenBank/DDBJ whole genome shotgun (WGS) entry which is preliminary data.</text>
</comment>
<dbReference type="GO" id="GO:0003777">
    <property type="term" value="F:microtubule motor activity"/>
    <property type="evidence" value="ECO:0007669"/>
    <property type="project" value="InterPro"/>
</dbReference>
<dbReference type="GO" id="GO:0008017">
    <property type="term" value="F:microtubule binding"/>
    <property type="evidence" value="ECO:0007669"/>
    <property type="project" value="InterPro"/>
</dbReference>
<keyword evidence="7" id="KW-1185">Reference proteome</keyword>
<dbReference type="Proteomes" id="UP000023152">
    <property type="component" value="Unassembled WGS sequence"/>
</dbReference>
<keyword evidence="1" id="KW-0175">Coiled coil</keyword>
<proteinExistence type="inferred from homology"/>
<dbReference type="InterPro" id="IPR027640">
    <property type="entry name" value="Kinesin-like_fam"/>
</dbReference>
<feature type="region of interest" description="Disordered" evidence="4">
    <location>
        <begin position="1"/>
        <end position="26"/>
    </location>
</feature>
<keyword evidence="2" id="KW-0505">Motor protein</keyword>
<organism evidence="6 7">
    <name type="scientific">Reticulomyxa filosa</name>
    <dbReference type="NCBI Taxonomy" id="46433"/>
    <lineage>
        <taxon>Eukaryota</taxon>
        <taxon>Sar</taxon>
        <taxon>Rhizaria</taxon>
        <taxon>Retaria</taxon>
        <taxon>Foraminifera</taxon>
        <taxon>Monothalamids</taxon>
        <taxon>Reticulomyxidae</taxon>
        <taxon>Reticulomyxa</taxon>
    </lineage>
</organism>
<feature type="compositionally biased region" description="Polar residues" evidence="4">
    <location>
        <begin position="1"/>
        <end position="18"/>
    </location>
</feature>
<feature type="domain" description="Kinesin motor" evidence="5">
    <location>
        <begin position="37"/>
        <end position="185"/>
    </location>
</feature>
<dbReference type="OMA" id="NQNTEGH"/>
<name>X6LTL8_RETFI</name>
<dbReference type="PROSITE" id="PS50067">
    <property type="entry name" value="KINESIN_MOTOR_2"/>
    <property type="match status" value="1"/>
</dbReference>
<dbReference type="InterPro" id="IPR036961">
    <property type="entry name" value="Kinesin_motor_dom_sf"/>
</dbReference>
<sequence length="185" mass="20810">MFNATKVNVKSSATNQNTEGHREEVAPSLSFGTQESNVRVIIQVRPLVIRELGLKSQVCIEFKDKDSVVAHGDPKIQQQVKQFTFDCVLTNKNEQSEVFESGPKSIVEKSLQGYNGCVFVYEQTGSGKNVCNTQRTDNGKAIIDNKNTYCVIFQSVQYIYEHISANKDKKKCALSLTFLEIYNKN</sequence>
<dbReference type="SUPFAM" id="SSF52540">
    <property type="entry name" value="P-loop containing nucleoside triphosphate hydrolases"/>
    <property type="match status" value="1"/>
</dbReference>
<evidence type="ECO:0000256" key="3">
    <source>
        <dbReference type="PROSITE-ProRule" id="PRU00283"/>
    </source>
</evidence>
<comment type="caution">
    <text evidence="3">Lacks conserved residue(s) required for the propagation of feature annotation.</text>
</comment>